<keyword evidence="1" id="KW-0472">Membrane</keyword>
<protein>
    <recommendedName>
        <fullName evidence="3">Transmembrane protein</fullName>
    </recommendedName>
</protein>
<accession>I3ST37</accession>
<keyword evidence="1" id="KW-1133">Transmembrane helix</keyword>
<reference evidence="2" key="1">
    <citation type="submission" date="2012-05" db="EMBL/GenBank/DDBJ databases">
        <authorList>
            <person name="Krishnakumar V."/>
            <person name="Cheung F."/>
            <person name="Xiao Y."/>
            <person name="Chan A."/>
            <person name="Moskal W.A."/>
            <person name="Town C.D."/>
        </authorList>
    </citation>
    <scope>NUCLEOTIDE SEQUENCE</scope>
</reference>
<dbReference type="AlphaFoldDB" id="I3ST37"/>
<keyword evidence="1" id="KW-0812">Transmembrane</keyword>
<proteinExistence type="evidence at transcript level"/>
<sequence length="64" mass="7736">MCMTSKLNVVSHVTITNLKLQMHVFSLLIILLLLITNMMMFIYWLYMKKVQVFHNGWMILRRSF</sequence>
<feature type="transmembrane region" description="Helical" evidence="1">
    <location>
        <begin position="20"/>
        <end position="46"/>
    </location>
</feature>
<evidence type="ECO:0000313" key="2">
    <source>
        <dbReference type="EMBL" id="AFK43429.1"/>
    </source>
</evidence>
<dbReference type="EMBL" id="BT143635">
    <property type="protein sequence ID" value="AFK43429.1"/>
    <property type="molecule type" value="mRNA"/>
</dbReference>
<name>I3ST37_MEDTR</name>
<organism evidence="2">
    <name type="scientific">Medicago truncatula</name>
    <name type="common">Barrel medic</name>
    <name type="synonym">Medicago tribuloides</name>
    <dbReference type="NCBI Taxonomy" id="3880"/>
    <lineage>
        <taxon>Eukaryota</taxon>
        <taxon>Viridiplantae</taxon>
        <taxon>Streptophyta</taxon>
        <taxon>Embryophyta</taxon>
        <taxon>Tracheophyta</taxon>
        <taxon>Spermatophyta</taxon>
        <taxon>Magnoliopsida</taxon>
        <taxon>eudicotyledons</taxon>
        <taxon>Gunneridae</taxon>
        <taxon>Pentapetalae</taxon>
        <taxon>rosids</taxon>
        <taxon>fabids</taxon>
        <taxon>Fabales</taxon>
        <taxon>Fabaceae</taxon>
        <taxon>Papilionoideae</taxon>
        <taxon>50 kb inversion clade</taxon>
        <taxon>NPAAA clade</taxon>
        <taxon>Hologalegina</taxon>
        <taxon>IRL clade</taxon>
        <taxon>Trifolieae</taxon>
        <taxon>Medicago</taxon>
    </lineage>
</organism>
<evidence type="ECO:0008006" key="3">
    <source>
        <dbReference type="Google" id="ProtNLM"/>
    </source>
</evidence>
<evidence type="ECO:0000256" key="1">
    <source>
        <dbReference type="SAM" id="Phobius"/>
    </source>
</evidence>